<feature type="region of interest" description="Disordered" evidence="2">
    <location>
        <begin position="183"/>
        <end position="202"/>
    </location>
</feature>
<accession>A0A7S4D395</accession>
<feature type="region of interest" description="Disordered" evidence="2">
    <location>
        <begin position="484"/>
        <end position="512"/>
    </location>
</feature>
<evidence type="ECO:0000313" key="3">
    <source>
        <dbReference type="EMBL" id="CAE0814284.1"/>
    </source>
</evidence>
<evidence type="ECO:0000256" key="2">
    <source>
        <dbReference type="SAM" id="MobiDB-lite"/>
    </source>
</evidence>
<evidence type="ECO:0000256" key="1">
    <source>
        <dbReference type="SAM" id="Coils"/>
    </source>
</evidence>
<dbReference type="AlphaFoldDB" id="A0A7S4D395"/>
<feature type="region of interest" description="Disordered" evidence="2">
    <location>
        <begin position="563"/>
        <end position="590"/>
    </location>
</feature>
<dbReference type="EMBL" id="HBJA01072283">
    <property type="protein sequence ID" value="CAE0814284.1"/>
    <property type="molecule type" value="Transcribed_RNA"/>
</dbReference>
<gene>
    <name evidence="3" type="ORF">EGYM00163_LOCUS25438</name>
</gene>
<proteinExistence type="predicted"/>
<name>A0A7S4D395_9EUGL</name>
<protein>
    <submittedName>
        <fullName evidence="3">Uncharacterized protein</fullName>
    </submittedName>
</protein>
<keyword evidence="1" id="KW-0175">Coiled coil</keyword>
<feature type="region of interest" description="Disordered" evidence="2">
    <location>
        <begin position="253"/>
        <end position="291"/>
    </location>
</feature>
<feature type="coiled-coil region" evidence="1">
    <location>
        <begin position="317"/>
        <end position="468"/>
    </location>
</feature>
<sequence>MHRSPGSGPQPTHRISSINLAGVDEFLQGTTRAQSLAEHLHILDNDELGLDDRHWEREALHLQRLCAKYMDVMCSTADGLTKAEQHLEPYLELSDPQADALQTALFHIKDVRGQLQQQHTELQVKAPYALQHSADAECQTDAQQCVPDVPSPDRPMFLCDPDCCFIVYETLPFADDAPDVSCAEEPPRSLLQEPTEGPSVRWGGVDGCTTPDETSAVEVTNRLPEEQVPNQQQELKHLRAEPKLRVSADAVLPCLAPTPPEPSARTADPQNDPSPRLVKSPTKGSPHGAVQTPCAAAGVLAEEVALRSETVAEGEPRARTDNELVSLENEVEQLRQEVNAQRSQAALQIIQLRQEYEKKLDTFAMAQRQVQQREEEIKEQETVAAQRMERIRDLENELSTERRANEDLKNEMARVRSEAQWGDAKSQELHRLRTIMRFSQLKRDSDELHALQQKVQDLESQLERSKRGGHTDAGGHAEERLLEHVSAPFRSNPRSLSESLRADRLAPSVSPRDIEKKNLPQRVRALAADADIFGHSSSTALLQQHSMSAPPMSAQAPAIVKPAVPLDKRSRSASSPSSSRRAGRRRATKSGYMFVGGRMLNVADNA</sequence>
<reference evidence="3" key="1">
    <citation type="submission" date="2021-01" db="EMBL/GenBank/DDBJ databases">
        <authorList>
            <person name="Corre E."/>
            <person name="Pelletier E."/>
            <person name="Niang G."/>
            <person name="Scheremetjew M."/>
            <person name="Finn R."/>
            <person name="Kale V."/>
            <person name="Holt S."/>
            <person name="Cochrane G."/>
            <person name="Meng A."/>
            <person name="Brown T."/>
            <person name="Cohen L."/>
        </authorList>
    </citation>
    <scope>NUCLEOTIDE SEQUENCE</scope>
    <source>
        <strain evidence="3">CCMP1594</strain>
    </source>
</reference>
<organism evidence="3">
    <name type="scientific">Eutreptiella gymnastica</name>
    <dbReference type="NCBI Taxonomy" id="73025"/>
    <lineage>
        <taxon>Eukaryota</taxon>
        <taxon>Discoba</taxon>
        <taxon>Euglenozoa</taxon>
        <taxon>Euglenida</taxon>
        <taxon>Spirocuta</taxon>
        <taxon>Euglenophyceae</taxon>
        <taxon>Eutreptiales</taxon>
        <taxon>Eutreptiaceae</taxon>
        <taxon>Eutreptiella</taxon>
    </lineage>
</organism>